<dbReference type="EMBL" id="BGPR01018440">
    <property type="protein sequence ID" value="GBN79176.1"/>
    <property type="molecule type" value="Genomic_DNA"/>
</dbReference>
<evidence type="ECO:0000313" key="3">
    <source>
        <dbReference type="Proteomes" id="UP000499080"/>
    </source>
</evidence>
<gene>
    <name evidence="2" type="ORF">AVEN_15226_1</name>
</gene>
<keyword evidence="3" id="KW-1185">Reference proteome</keyword>
<organism evidence="2 3">
    <name type="scientific">Araneus ventricosus</name>
    <name type="common">Orbweaver spider</name>
    <name type="synonym">Epeira ventricosa</name>
    <dbReference type="NCBI Taxonomy" id="182803"/>
    <lineage>
        <taxon>Eukaryota</taxon>
        <taxon>Metazoa</taxon>
        <taxon>Ecdysozoa</taxon>
        <taxon>Arthropoda</taxon>
        <taxon>Chelicerata</taxon>
        <taxon>Arachnida</taxon>
        <taxon>Araneae</taxon>
        <taxon>Araneomorphae</taxon>
        <taxon>Entelegynae</taxon>
        <taxon>Araneoidea</taxon>
        <taxon>Araneidae</taxon>
        <taxon>Araneus</taxon>
    </lineage>
</organism>
<comment type="caution">
    <text evidence="2">The sequence shown here is derived from an EMBL/GenBank/DDBJ whole genome shotgun (WGS) entry which is preliminary data.</text>
</comment>
<proteinExistence type="predicted"/>
<dbReference type="AlphaFoldDB" id="A0A4Y2RUX4"/>
<accession>A0A4Y2RUX4</accession>
<feature type="compositionally biased region" description="Basic and acidic residues" evidence="1">
    <location>
        <begin position="243"/>
        <end position="254"/>
    </location>
</feature>
<protein>
    <submittedName>
        <fullName evidence="2">Uncharacterized protein</fullName>
    </submittedName>
</protein>
<dbReference type="Proteomes" id="UP000499080">
    <property type="component" value="Unassembled WGS sequence"/>
</dbReference>
<reference evidence="2 3" key="1">
    <citation type="journal article" date="2019" name="Sci. Rep.">
        <title>Orb-weaving spider Araneus ventricosus genome elucidates the spidroin gene catalogue.</title>
        <authorList>
            <person name="Kono N."/>
            <person name="Nakamura H."/>
            <person name="Ohtoshi R."/>
            <person name="Moran D.A.P."/>
            <person name="Shinohara A."/>
            <person name="Yoshida Y."/>
            <person name="Fujiwara M."/>
            <person name="Mori M."/>
            <person name="Tomita M."/>
            <person name="Arakawa K."/>
        </authorList>
    </citation>
    <scope>NUCLEOTIDE SEQUENCE [LARGE SCALE GENOMIC DNA]</scope>
</reference>
<evidence type="ECO:0000313" key="2">
    <source>
        <dbReference type="EMBL" id="GBN79176.1"/>
    </source>
</evidence>
<feature type="compositionally biased region" description="Polar residues" evidence="1">
    <location>
        <begin position="228"/>
        <end position="242"/>
    </location>
</feature>
<name>A0A4Y2RUX4_ARAVE</name>
<feature type="region of interest" description="Disordered" evidence="1">
    <location>
        <begin position="225"/>
        <end position="262"/>
    </location>
</feature>
<sequence>MANYTQMWKNGKNLKSIHLEENLQSKTRQVDLPFLESVRLVIEEMKKERKQKLDDVKRKILNKASQSIDKDSGVLKDTTEVMKQSVDGRKWPEMEKSKKERLGNFMGNSDFEGEPKKISHIVKITKNRRKEQKSKELVCNCKESEFIAISNKSDGEHLPVIVDKINVNEPISNERACLPKSRIVDSSSNFSDNYQPVLVTIILNYLKFFPSISLGKKNKPIKSEVKSNTEAGTRTVTENSSAEETKVQMDDRVSVETGELSDTSRVDFREKKTFQY</sequence>
<evidence type="ECO:0000256" key="1">
    <source>
        <dbReference type="SAM" id="MobiDB-lite"/>
    </source>
</evidence>